<keyword evidence="10 13" id="KW-0675">Receptor</keyword>
<evidence type="ECO:0000256" key="6">
    <source>
        <dbReference type="ARBA" id="ARBA00022989"/>
    </source>
</evidence>
<dbReference type="PANTHER" id="PTHR24242">
    <property type="entry name" value="G-PROTEIN COUPLED RECEPTOR"/>
    <property type="match status" value="1"/>
</dbReference>
<evidence type="ECO:0000256" key="14">
    <source>
        <dbReference type="RuleBase" id="RU363047"/>
    </source>
</evidence>
<dbReference type="FunFam" id="1.20.1070.10:FF:000024">
    <property type="entry name" value="Olfactory receptor"/>
    <property type="match status" value="1"/>
</dbReference>
<dbReference type="Pfam" id="PF13853">
    <property type="entry name" value="7tm_4"/>
    <property type="match status" value="1"/>
</dbReference>
<dbReference type="FunCoup" id="A0A3B1JZF9">
    <property type="interactions" value="26"/>
</dbReference>
<dbReference type="GeneTree" id="ENSGT00940000161369"/>
<keyword evidence="2 14" id="KW-1003">Cell membrane</keyword>
<evidence type="ECO:0000256" key="7">
    <source>
        <dbReference type="ARBA" id="ARBA00023040"/>
    </source>
</evidence>
<evidence type="ECO:0000313" key="17">
    <source>
        <dbReference type="Proteomes" id="UP000018467"/>
    </source>
</evidence>
<accession>A0A3B1JZF9</accession>
<evidence type="ECO:0000256" key="9">
    <source>
        <dbReference type="ARBA" id="ARBA00023157"/>
    </source>
</evidence>
<evidence type="ECO:0000313" key="16">
    <source>
        <dbReference type="Ensembl" id="ENSAMXP00000047205.1"/>
    </source>
</evidence>
<dbReference type="PRINTS" id="PR00245">
    <property type="entry name" value="OLFACTORYR"/>
</dbReference>
<dbReference type="AlphaFoldDB" id="A0A3B1JZF9"/>
<feature type="domain" description="G-protein coupled receptors family 1 profile" evidence="15">
    <location>
        <begin position="43"/>
        <end position="286"/>
    </location>
</feature>
<dbReference type="GO" id="GO:0004930">
    <property type="term" value="F:G protein-coupled receptor activity"/>
    <property type="evidence" value="ECO:0007669"/>
    <property type="project" value="UniProtKB-KW"/>
</dbReference>
<keyword evidence="12 13" id="KW-0807">Transducer</keyword>
<keyword evidence="11" id="KW-0325">Glycoprotein</keyword>
<feature type="transmembrane region" description="Helical" evidence="14">
    <location>
        <begin position="60"/>
        <end position="80"/>
    </location>
</feature>
<proteinExistence type="inferred from homology"/>
<evidence type="ECO:0000256" key="12">
    <source>
        <dbReference type="ARBA" id="ARBA00023224"/>
    </source>
</evidence>
<keyword evidence="8 14" id="KW-0472">Membrane</keyword>
<comment type="similarity">
    <text evidence="13">Belongs to the G-protein coupled receptor 1 family.</text>
</comment>
<dbReference type="InterPro" id="IPR017452">
    <property type="entry name" value="GPCR_Rhodpsn_7TM"/>
</dbReference>
<dbReference type="Proteomes" id="UP000018467">
    <property type="component" value="Unassembled WGS sequence"/>
</dbReference>
<evidence type="ECO:0000256" key="11">
    <source>
        <dbReference type="ARBA" id="ARBA00023180"/>
    </source>
</evidence>
<comment type="subcellular location">
    <subcellularLocation>
        <location evidence="1 14">Cell membrane</location>
        <topology evidence="1 14">Multi-pass membrane protein</topology>
    </subcellularLocation>
</comment>
<keyword evidence="5 14" id="KW-0552">Olfaction</keyword>
<evidence type="ECO:0000256" key="1">
    <source>
        <dbReference type="ARBA" id="ARBA00004651"/>
    </source>
</evidence>
<dbReference type="InterPro" id="IPR000725">
    <property type="entry name" value="Olfact_rcpt"/>
</dbReference>
<evidence type="ECO:0000256" key="13">
    <source>
        <dbReference type="RuleBase" id="RU000688"/>
    </source>
</evidence>
<dbReference type="Bgee" id="ENSAMXG00000034793">
    <property type="expression patterns" value="Expressed in olfactory epithelium"/>
</dbReference>
<evidence type="ECO:0000256" key="5">
    <source>
        <dbReference type="ARBA" id="ARBA00022725"/>
    </source>
</evidence>
<organism evidence="16 17">
    <name type="scientific">Astyanax mexicanus</name>
    <name type="common">Blind cave fish</name>
    <name type="synonym">Astyanax fasciatus mexicanus</name>
    <dbReference type="NCBI Taxonomy" id="7994"/>
    <lineage>
        <taxon>Eukaryota</taxon>
        <taxon>Metazoa</taxon>
        <taxon>Chordata</taxon>
        <taxon>Craniata</taxon>
        <taxon>Vertebrata</taxon>
        <taxon>Euteleostomi</taxon>
        <taxon>Actinopterygii</taxon>
        <taxon>Neopterygii</taxon>
        <taxon>Teleostei</taxon>
        <taxon>Ostariophysi</taxon>
        <taxon>Characiformes</taxon>
        <taxon>Characoidei</taxon>
        <taxon>Acestrorhamphidae</taxon>
        <taxon>Acestrorhamphinae</taxon>
        <taxon>Astyanax</taxon>
    </lineage>
</organism>
<dbReference type="PROSITE" id="PS00237">
    <property type="entry name" value="G_PROTEIN_RECEP_F1_1"/>
    <property type="match status" value="1"/>
</dbReference>
<dbReference type="GO" id="GO:0005886">
    <property type="term" value="C:plasma membrane"/>
    <property type="evidence" value="ECO:0007669"/>
    <property type="project" value="UniProtKB-SubCell"/>
</dbReference>
<dbReference type="PRINTS" id="PR00237">
    <property type="entry name" value="GPCRRHODOPSN"/>
</dbReference>
<name>A0A3B1JZF9_ASTMX</name>
<dbReference type="InterPro" id="IPR050939">
    <property type="entry name" value="Olfactory_GPCR1"/>
</dbReference>
<dbReference type="PROSITE" id="PS50262">
    <property type="entry name" value="G_PROTEIN_RECEP_F1_2"/>
    <property type="match status" value="1"/>
</dbReference>
<feature type="transmembrane region" description="Helical" evidence="14">
    <location>
        <begin position="195"/>
        <end position="221"/>
    </location>
</feature>
<dbReference type="Gene3D" id="1.20.1070.10">
    <property type="entry name" value="Rhodopsin 7-helix transmembrane proteins"/>
    <property type="match status" value="1"/>
</dbReference>
<evidence type="ECO:0000256" key="2">
    <source>
        <dbReference type="ARBA" id="ARBA00022475"/>
    </source>
</evidence>
<keyword evidence="7 13" id="KW-0297">G-protein coupled receptor</keyword>
<evidence type="ECO:0000256" key="4">
    <source>
        <dbReference type="ARBA" id="ARBA00022692"/>
    </source>
</evidence>
<evidence type="ECO:0000259" key="15">
    <source>
        <dbReference type="PROSITE" id="PS50262"/>
    </source>
</evidence>
<reference evidence="16" key="3">
    <citation type="submission" date="2025-08" db="UniProtKB">
        <authorList>
            <consortium name="Ensembl"/>
        </authorList>
    </citation>
    <scope>IDENTIFICATION</scope>
</reference>
<reference evidence="17" key="2">
    <citation type="journal article" date="2014" name="Nat. Commun.">
        <title>The cavefish genome reveals candidate genes for eye loss.</title>
        <authorList>
            <person name="McGaugh S.E."/>
            <person name="Gross J.B."/>
            <person name="Aken B."/>
            <person name="Blin M."/>
            <person name="Borowsky R."/>
            <person name="Chalopin D."/>
            <person name="Hinaux H."/>
            <person name="Jeffery W.R."/>
            <person name="Keene A."/>
            <person name="Ma L."/>
            <person name="Minx P."/>
            <person name="Murphy D."/>
            <person name="O'Quin K.E."/>
            <person name="Retaux S."/>
            <person name="Rohner N."/>
            <person name="Searle S.M."/>
            <person name="Stahl B.A."/>
            <person name="Tabin C."/>
            <person name="Volff J.N."/>
            <person name="Yoshizawa M."/>
            <person name="Warren W.C."/>
        </authorList>
    </citation>
    <scope>NUCLEOTIDE SEQUENCE [LARGE SCALE GENOMIC DNA]</scope>
    <source>
        <strain evidence="17">female</strain>
    </source>
</reference>
<dbReference type="SUPFAM" id="SSF81321">
    <property type="entry name" value="Family A G protein-coupled receptor-like"/>
    <property type="match status" value="1"/>
</dbReference>
<feature type="transmembrane region" description="Helical" evidence="14">
    <location>
        <begin position="100"/>
        <end position="122"/>
    </location>
</feature>
<dbReference type="PANTHER" id="PTHR24242:SF359">
    <property type="entry name" value="ODORANT RECEPTOR-RELATED"/>
    <property type="match status" value="1"/>
</dbReference>
<reference evidence="16" key="4">
    <citation type="submission" date="2025-09" db="UniProtKB">
        <authorList>
            <consortium name="Ensembl"/>
        </authorList>
    </citation>
    <scope>IDENTIFICATION</scope>
</reference>
<evidence type="ECO:0000256" key="3">
    <source>
        <dbReference type="ARBA" id="ARBA00022606"/>
    </source>
</evidence>
<feature type="transmembrane region" description="Helical" evidence="14">
    <location>
        <begin position="268"/>
        <end position="288"/>
    </location>
</feature>
<dbReference type="InterPro" id="IPR000276">
    <property type="entry name" value="GPCR_Rhodpsn"/>
</dbReference>
<dbReference type="GO" id="GO:0004984">
    <property type="term" value="F:olfactory receptor activity"/>
    <property type="evidence" value="ECO:0007669"/>
    <property type="project" value="InterPro"/>
</dbReference>
<sequence length="321" mass="36375">MNKNSNSTTVTEFTLLGFPGVPLEFYPAVGLLLLLVYLILAGGNLFIIAFVFYEKNLQKPAYLIFCNLAAVDFAFGTATMPKLISKYLLRDETMPFYACFIQMFFIHYLGTVTSFILLLMAIDRFVAICNPLRYPSIVTNQSASVICLISWVIPVSWSISLPYCNSNIIQHCFCDRTSITKLACSDITVPQTYAFVGAMVTLLGPLAFILFSYVSIIIAVFKISNTQGKYKTFSTCSPQLLIICLYFLPRCTVYVLDVTVQMKIDARIMIVMWYSLFPPLVNPIIFCFRTKEIREAFLMKLRKSKISHKRTVKLNVFCVSS</sequence>
<evidence type="ECO:0000256" key="8">
    <source>
        <dbReference type="ARBA" id="ARBA00023136"/>
    </source>
</evidence>
<evidence type="ECO:0000256" key="10">
    <source>
        <dbReference type="ARBA" id="ARBA00023170"/>
    </source>
</evidence>
<feature type="transmembrane region" description="Helical" evidence="14">
    <location>
        <begin position="134"/>
        <end position="153"/>
    </location>
</feature>
<keyword evidence="4 13" id="KW-0812">Transmembrane</keyword>
<keyword evidence="9" id="KW-1015">Disulfide bond</keyword>
<dbReference type="Ensembl" id="ENSAMXT00000048844.1">
    <property type="protein sequence ID" value="ENSAMXP00000047205.1"/>
    <property type="gene ID" value="ENSAMXG00000034793.1"/>
</dbReference>
<keyword evidence="6 14" id="KW-1133">Transmembrane helix</keyword>
<feature type="transmembrane region" description="Helical" evidence="14">
    <location>
        <begin position="25"/>
        <end position="53"/>
    </location>
</feature>
<keyword evidence="17" id="KW-1185">Reference proteome</keyword>
<protein>
    <recommendedName>
        <fullName evidence="14">Olfactory receptor</fullName>
    </recommendedName>
</protein>
<keyword evidence="3 14" id="KW-0716">Sensory transduction</keyword>
<reference evidence="17" key="1">
    <citation type="submission" date="2013-03" db="EMBL/GenBank/DDBJ databases">
        <authorList>
            <person name="Jeffery W."/>
            <person name="Warren W."/>
            <person name="Wilson R.K."/>
        </authorList>
    </citation>
    <scope>NUCLEOTIDE SEQUENCE</scope>
    <source>
        <strain evidence="17">female</strain>
    </source>
</reference>
<dbReference type="InParanoid" id="A0A3B1JZF9"/>
<feature type="transmembrane region" description="Helical" evidence="14">
    <location>
        <begin position="233"/>
        <end position="256"/>
    </location>
</feature>